<dbReference type="Proteomes" id="UP000053760">
    <property type="component" value="Unassembled WGS sequence"/>
</dbReference>
<evidence type="ECO:0000313" key="2">
    <source>
        <dbReference type="EMBL" id="KFO69383.1"/>
    </source>
</evidence>
<dbReference type="EMBL" id="KL447059">
    <property type="protein sequence ID" value="KFO69383.1"/>
    <property type="molecule type" value="Genomic_DNA"/>
</dbReference>
<name>A0A091FIB3_CUCCA</name>
<feature type="compositionally biased region" description="Basic and acidic residues" evidence="1">
    <location>
        <begin position="175"/>
        <end position="187"/>
    </location>
</feature>
<gene>
    <name evidence="2" type="ORF">N303_11145</name>
</gene>
<protein>
    <submittedName>
        <fullName evidence="2">Uncharacterized protein</fullName>
    </submittedName>
</protein>
<keyword evidence="3" id="KW-1185">Reference proteome</keyword>
<feature type="region of interest" description="Disordered" evidence="1">
    <location>
        <begin position="108"/>
        <end position="187"/>
    </location>
</feature>
<feature type="compositionally biased region" description="Polar residues" evidence="1">
    <location>
        <begin position="156"/>
        <end position="172"/>
    </location>
</feature>
<dbReference type="AlphaFoldDB" id="A0A091FIB3"/>
<dbReference type="STRING" id="55661.A0A091FIB3"/>
<accession>A0A091FIB3</accession>
<organism evidence="2 3">
    <name type="scientific">Cuculus canorus</name>
    <name type="common">Common cuckoo</name>
    <dbReference type="NCBI Taxonomy" id="55661"/>
    <lineage>
        <taxon>Eukaryota</taxon>
        <taxon>Metazoa</taxon>
        <taxon>Chordata</taxon>
        <taxon>Craniata</taxon>
        <taxon>Vertebrata</taxon>
        <taxon>Euteleostomi</taxon>
        <taxon>Archelosauria</taxon>
        <taxon>Archosauria</taxon>
        <taxon>Dinosauria</taxon>
        <taxon>Saurischia</taxon>
        <taxon>Theropoda</taxon>
        <taxon>Coelurosauria</taxon>
        <taxon>Aves</taxon>
        <taxon>Neognathae</taxon>
        <taxon>Neoaves</taxon>
        <taxon>Otidimorphae</taxon>
        <taxon>Cuculiformes</taxon>
        <taxon>Cuculidae</taxon>
        <taxon>Cuculus</taxon>
    </lineage>
</organism>
<feature type="compositionally biased region" description="Polar residues" evidence="1">
    <location>
        <begin position="120"/>
        <end position="130"/>
    </location>
</feature>
<feature type="compositionally biased region" description="Low complexity" evidence="1">
    <location>
        <begin position="131"/>
        <end position="146"/>
    </location>
</feature>
<feature type="non-terminal residue" evidence="2">
    <location>
        <position position="187"/>
    </location>
</feature>
<reference evidence="2 3" key="1">
    <citation type="submission" date="2014-04" db="EMBL/GenBank/DDBJ databases">
        <title>Genome evolution of avian class.</title>
        <authorList>
            <person name="Zhang G."/>
            <person name="Li C."/>
        </authorList>
    </citation>
    <scope>NUCLEOTIDE SEQUENCE [LARGE SCALE GENOMIC DNA]</scope>
    <source>
        <strain evidence="2">BGI_N303</strain>
    </source>
</reference>
<sequence length="187" mass="19889">MTAQPFSSTVNAAMQQVSSDVEICCSATPPLVFQRSVPAESQPNIPSDLMASSAWCCPFDFTNPGTGDQLDSTNSEPIVPLSSHVEASQENILNVESENQRFGTLDPVIQTSEREKSPTEENASLSPNDNSTPSSQPRSSGSLGSQADSLPKSVTRAKSSSPNYTEQANFSQKILDLHGSADRTGAH</sequence>
<evidence type="ECO:0000313" key="3">
    <source>
        <dbReference type="Proteomes" id="UP000053760"/>
    </source>
</evidence>
<evidence type="ECO:0000256" key="1">
    <source>
        <dbReference type="SAM" id="MobiDB-lite"/>
    </source>
</evidence>
<proteinExistence type="predicted"/>